<evidence type="ECO:0000256" key="6">
    <source>
        <dbReference type="ARBA" id="ARBA00023242"/>
    </source>
</evidence>
<evidence type="ECO:0000313" key="11">
    <source>
        <dbReference type="Proteomes" id="UP001055439"/>
    </source>
</evidence>
<feature type="domain" description="HTH myb-type" evidence="9">
    <location>
        <begin position="98"/>
        <end position="152"/>
    </location>
</feature>
<evidence type="ECO:0000256" key="3">
    <source>
        <dbReference type="ARBA" id="ARBA00023015"/>
    </source>
</evidence>
<keyword evidence="5" id="KW-0804">Transcription</keyword>
<dbReference type="Gene3D" id="1.10.10.60">
    <property type="entry name" value="Homeodomain-like"/>
    <property type="match status" value="2"/>
</dbReference>
<sequence length="452" mass="49932">MGRHTCCYKQKLRKGLWSPEEDEKLSKHIAKYGHGCWSSVPKQAGDAVPATQGCNAWNFNIFFLPCCSVSDRSPLFLLHAGLQRCGKSCRLRWINYLRPDLKRGSFSEQEENLIIELHAVLGNRWSQIAARLPGRTDNEIKNFWNSFIKKMLKKRGIDPNTHKPLAEDKVGEAKASRTSEGASGSVDLRVPAAALASLNDAARGPASSSMPVFDTCAVERKASPMTKAIFLDQFITSQSSSDPVSVFPLAQLSFATDCSSSETALAELSACPNPLWLSQNSRLLEMNRDFHCNTVSTCLPSVPTTILSTSMDNSAQICAGIDGMQYSDAVYSGNSSQSSMNSTDTVEMQNSSSFFHNDIFLWPESTPDKDDQVQLEKEPEDLKWSQYLDGSFPMSAATQSQSQSQPLHCDVKTESPSVFSDLVTWHQIQQQLQSSDIHGKDFQMLSVGFGQV</sequence>
<name>A0A9E7JBZ8_9LILI</name>
<dbReference type="InterPro" id="IPR001005">
    <property type="entry name" value="SANT/Myb"/>
</dbReference>
<dbReference type="SUPFAM" id="SSF46689">
    <property type="entry name" value="Homeodomain-like"/>
    <property type="match status" value="2"/>
</dbReference>
<evidence type="ECO:0000313" key="10">
    <source>
        <dbReference type="EMBL" id="URD74882.1"/>
    </source>
</evidence>
<feature type="domain" description="HTH myb-type" evidence="9">
    <location>
        <begin position="9"/>
        <end position="45"/>
    </location>
</feature>
<dbReference type="PROSITE" id="PS51294">
    <property type="entry name" value="HTH_MYB"/>
    <property type="match status" value="2"/>
</dbReference>
<accession>A0A9E7JBZ8</accession>
<dbReference type="InterPro" id="IPR017930">
    <property type="entry name" value="Myb_dom"/>
</dbReference>
<evidence type="ECO:0000256" key="4">
    <source>
        <dbReference type="ARBA" id="ARBA00023125"/>
    </source>
</evidence>
<keyword evidence="2" id="KW-0677">Repeat</keyword>
<dbReference type="SMART" id="SM00717">
    <property type="entry name" value="SANT"/>
    <property type="match status" value="2"/>
</dbReference>
<dbReference type="PANTHER" id="PTHR47997:SF75">
    <property type="entry name" value="MYB DOMAIN PROTEIN 55"/>
    <property type="match status" value="1"/>
</dbReference>
<keyword evidence="4" id="KW-0238">DNA-binding</keyword>
<evidence type="ECO:0000259" key="9">
    <source>
        <dbReference type="PROSITE" id="PS51294"/>
    </source>
</evidence>
<feature type="domain" description="Myb-like" evidence="8">
    <location>
        <begin position="9"/>
        <end position="97"/>
    </location>
</feature>
<keyword evidence="11" id="KW-1185">Reference proteome</keyword>
<dbReference type="PROSITE" id="PS50090">
    <property type="entry name" value="MYB_LIKE"/>
    <property type="match status" value="2"/>
</dbReference>
<evidence type="ECO:0000259" key="8">
    <source>
        <dbReference type="PROSITE" id="PS50090"/>
    </source>
</evidence>
<dbReference type="InterPro" id="IPR009057">
    <property type="entry name" value="Homeodomain-like_sf"/>
</dbReference>
<dbReference type="InterPro" id="IPR051953">
    <property type="entry name" value="Plant_SW-associated_TFs"/>
</dbReference>
<dbReference type="FunFam" id="1.10.10.60:FF:000394">
    <property type="entry name" value="MYB transcription factor"/>
    <property type="match status" value="1"/>
</dbReference>
<comment type="subcellular location">
    <subcellularLocation>
        <location evidence="1">Nucleus</location>
    </subcellularLocation>
</comment>
<organism evidence="10 11">
    <name type="scientific">Musa troglodytarum</name>
    <name type="common">fe'i banana</name>
    <dbReference type="NCBI Taxonomy" id="320322"/>
    <lineage>
        <taxon>Eukaryota</taxon>
        <taxon>Viridiplantae</taxon>
        <taxon>Streptophyta</taxon>
        <taxon>Embryophyta</taxon>
        <taxon>Tracheophyta</taxon>
        <taxon>Spermatophyta</taxon>
        <taxon>Magnoliopsida</taxon>
        <taxon>Liliopsida</taxon>
        <taxon>Zingiberales</taxon>
        <taxon>Musaceae</taxon>
        <taxon>Musa</taxon>
    </lineage>
</organism>
<evidence type="ECO:0000256" key="7">
    <source>
        <dbReference type="SAM" id="MobiDB-lite"/>
    </source>
</evidence>
<dbReference type="OrthoDB" id="2143914at2759"/>
<dbReference type="PANTHER" id="PTHR47997">
    <property type="entry name" value="MYB DOMAIN PROTEIN 55"/>
    <property type="match status" value="1"/>
</dbReference>
<dbReference type="Pfam" id="PF00249">
    <property type="entry name" value="Myb_DNA-binding"/>
    <property type="match status" value="2"/>
</dbReference>
<gene>
    <name evidence="10" type="ORF">MUK42_09499</name>
</gene>
<feature type="domain" description="Myb-like" evidence="8">
    <location>
        <begin position="98"/>
        <end position="148"/>
    </location>
</feature>
<dbReference type="GO" id="GO:0000976">
    <property type="term" value="F:transcription cis-regulatory region binding"/>
    <property type="evidence" value="ECO:0007669"/>
    <property type="project" value="UniProtKB-ARBA"/>
</dbReference>
<dbReference type="GO" id="GO:0005634">
    <property type="term" value="C:nucleus"/>
    <property type="evidence" value="ECO:0007669"/>
    <property type="project" value="UniProtKB-SubCell"/>
</dbReference>
<dbReference type="CDD" id="cd00167">
    <property type="entry name" value="SANT"/>
    <property type="match status" value="2"/>
</dbReference>
<dbReference type="EMBL" id="CP097502">
    <property type="protein sequence ID" value="URD74882.1"/>
    <property type="molecule type" value="Genomic_DNA"/>
</dbReference>
<proteinExistence type="predicted"/>
<dbReference type="AlphaFoldDB" id="A0A9E7JBZ8"/>
<evidence type="ECO:0000256" key="5">
    <source>
        <dbReference type="ARBA" id="ARBA00023163"/>
    </source>
</evidence>
<evidence type="ECO:0000256" key="1">
    <source>
        <dbReference type="ARBA" id="ARBA00004123"/>
    </source>
</evidence>
<feature type="compositionally biased region" description="Basic and acidic residues" evidence="7">
    <location>
        <begin position="158"/>
        <end position="177"/>
    </location>
</feature>
<evidence type="ECO:0000256" key="2">
    <source>
        <dbReference type="ARBA" id="ARBA00022737"/>
    </source>
</evidence>
<dbReference type="Proteomes" id="UP001055439">
    <property type="component" value="Chromosome 1"/>
</dbReference>
<protein>
    <submittedName>
        <fullName evidence="10">Uncharacterized protein</fullName>
    </submittedName>
</protein>
<feature type="region of interest" description="Disordered" evidence="7">
    <location>
        <begin position="158"/>
        <end position="184"/>
    </location>
</feature>
<reference evidence="10" key="1">
    <citation type="submission" date="2022-05" db="EMBL/GenBank/DDBJ databases">
        <title>The Musa troglodytarum L. genome provides insights into the mechanism of non-climacteric behaviour and enrichment of carotenoids.</title>
        <authorList>
            <person name="Wang J."/>
        </authorList>
    </citation>
    <scope>NUCLEOTIDE SEQUENCE</scope>
    <source>
        <tissue evidence="10">Leaf</tissue>
    </source>
</reference>
<keyword evidence="3" id="KW-0805">Transcription regulation</keyword>
<keyword evidence="6" id="KW-0539">Nucleus</keyword>